<proteinExistence type="predicted"/>
<keyword evidence="3" id="KW-1185">Reference proteome</keyword>
<dbReference type="Proteomes" id="UP000306050">
    <property type="component" value="Chromosome SGRAM_16"/>
</dbReference>
<evidence type="ECO:0000313" key="2">
    <source>
        <dbReference type="EMBL" id="TKY88439.1"/>
    </source>
</evidence>
<dbReference type="OrthoDB" id="2553323at2759"/>
<dbReference type="EMBL" id="SRRM01000009">
    <property type="protein sequence ID" value="TKY88439.1"/>
    <property type="molecule type" value="Genomic_DNA"/>
</dbReference>
<reference evidence="2 3" key="1">
    <citation type="submission" date="2019-05" db="EMBL/GenBank/DDBJ databases">
        <title>Sporisorium graminicola CBS 10092 draft sequencing and annotation.</title>
        <authorList>
            <person name="Solano-Gonzalez S."/>
            <person name="Caddick M.X."/>
            <person name="Darby A."/>
        </authorList>
    </citation>
    <scope>NUCLEOTIDE SEQUENCE [LARGE SCALE GENOMIC DNA]</scope>
    <source>
        <strain evidence="2 3">CBS 10092</strain>
    </source>
</reference>
<dbReference type="KEGG" id="sgra:EX895_002791"/>
<feature type="compositionally biased region" description="Basic and acidic residues" evidence="1">
    <location>
        <begin position="234"/>
        <end position="246"/>
    </location>
</feature>
<gene>
    <name evidence="2" type="ORF">EX895_002791</name>
</gene>
<dbReference type="RefSeq" id="XP_029740424.1">
    <property type="nucleotide sequence ID" value="XM_029883389.1"/>
</dbReference>
<protein>
    <submittedName>
        <fullName evidence="2">Uncharacterized protein</fullName>
    </submittedName>
</protein>
<evidence type="ECO:0000313" key="3">
    <source>
        <dbReference type="Proteomes" id="UP000306050"/>
    </source>
</evidence>
<comment type="caution">
    <text evidence="2">The sequence shown here is derived from an EMBL/GenBank/DDBJ whole genome shotgun (WGS) entry which is preliminary data.</text>
</comment>
<dbReference type="GeneID" id="40725686"/>
<evidence type="ECO:0000256" key="1">
    <source>
        <dbReference type="SAM" id="MobiDB-lite"/>
    </source>
</evidence>
<feature type="region of interest" description="Disordered" evidence="1">
    <location>
        <begin position="221"/>
        <end position="249"/>
    </location>
</feature>
<accession>A0A4V6ETY8</accession>
<name>A0A4V6ETY8_9BASI</name>
<organism evidence="2 3">
    <name type="scientific">Sporisorium graminicola</name>
    <dbReference type="NCBI Taxonomy" id="280036"/>
    <lineage>
        <taxon>Eukaryota</taxon>
        <taxon>Fungi</taxon>
        <taxon>Dikarya</taxon>
        <taxon>Basidiomycota</taxon>
        <taxon>Ustilaginomycotina</taxon>
        <taxon>Ustilaginomycetes</taxon>
        <taxon>Ustilaginales</taxon>
        <taxon>Ustilaginaceae</taxon>
        <taxon>Sporisorium</taxon>
    </lineage>
</organism>
<sequence length="315" mass="34687">MIPTPLVPQAGSELDDILRAAQMHLPPLSTDAANIQESARSLITTTQKARMAIAQDVVDSAPFYTRHAAVTRAKALQDELMDRAQSHLIRQLDQMQRLEEVEWKLHRGFKEGAAETEQGGSRFTRHTLQPGKWKVAETGMAHDTTLKQRIEYVGVRIKENVRNIDPMAATRRWRIRRLMRKLSAPPLSVGGSPSSSSSSVSSDAPVAWDMRQLRARLSSVTALKSTQSESAAAEARDASAAAREESAPAIQSDLVLQSSPKRMQKQTIGKDRAPTNKEPFKAGWVQTYIKAQGGRAPDWNVPIPAMENPVMVAPA</sequence>
<dbReference type="AlphaFoldDB" id="A0A4V6ETY8"/>
<feature type="region of interest" description="Disordered" evidence="1">
    <location>
        <begin position="184"/>
        <end position="204"/>
    </location>
</feature>